<feature type="region of interest" description="Disordered" evidence="3">
    <location>
        <begin position="1390"/>
        <end position="1431"/>
    </location>
</feature>
<comment type="caution">
    <text evidence="4">The sequence shown here is derived from an EMBL/GenBank/DDBJ whole genome shotgun (WGS) entry which is preliminary data.</text>
</comment>
<feature type="region of interest" description="Disordered" evidence="3">
    <location>
        <begin position="178"/>
        <end position="205"/>
    </location>
</feature>
<dbReference type="InterPro" id="IPR036770">
    <property type="entry name" value="Ankyrin_rpt-contain_sf"/>
</dbReference>
<proteinExistence type="predicted"/>
<feature type="region of interest" description="Disordered" evidence="3">
    <location>
        <begin position="1329"/>
        <end position="1364"/>
    </location>
</feature>
<feature type="compositionally biased region" description="Low complexity" evidence="3">
    <location>
        <begin position="2462"/>
        <end position="2488"/>
    </location>
</feature>
<dbReference type="PROSITE" id="PS50297">
    <property type="entry name" value="ANK_REP_REGION"/>
    <property type="match status" value="1"/>
</dbReference>
<feature type="region of interest" description="Disordered" evidence="3">
    <location>
        <begin position="416"/>
        <end position="480"/>
    </location>
</feature>
<feature type="compositionally biased region" description="Polar residues" evidence="3">
    <location>
        <begin position="1838"/>
        <end position="1847"/>
    </location>
</feature>
<dbReference type="Gene3D" id="1.25.40.20">
    <property type="entry name" value="Ankyrin repeat-containing domain"/>
    <property type="match status" value="3"/>
</dbReference>
<reference evidence="4" key="1">
    <citation type="journal article" date="2021" name="Proc. Natl. Acad. Sci. U.S.A.">
        <title>Three genomes in the algal genus Volvox reveal the fate of a haploid sex-determining region after a transition to homothallism.</title>
        <authorList>
            <person name="Yamamoto K."/>
            <person name="Hamaji T."/>
            <person name="Kawai-Toyooka H."/>
            <person name="Matsuzaki R."/>
            <person name="Takahashi F."/>
            <person name="Nishimura Y."/>
            <person name="Kawachi M."/>
            <person name="Noguchi H."/>
            <person name="Minakuchi Y."/>
            <person name="Umen J.G."/>
            <person name="Toyoda A."/>
            <person name="Nozaki H."/>
        </authorList>
    </citation>
    <scope>NUCLEOTIDE SEQUENCE</scope>
    <source>
        <strain evidence="4">NIES-3785</strain>
    </source>
</reference>
<feature type="compositionally biased region" description="Polar residues" evidence="3">
    <location>
        <begin position="1417"/>
        <end position="1431"/>
    </location>
</feature>
<feature type="compositionally biased region" description="Low complexity" evidence="3">
    <location>
        <begin position="1348"/>
        <end position="1364"/>
    </location>
</feature>
<dbReference type="SMART" id="SM00248">
    <property type="entry name" value="ANK"/>
    <property type="match status" value="6"/>
</dbReference>
<feature type="compositionally biased region" description="Low complexity" evidence="3">
    <location>
        <begin position="1946"/>
        <end position="1963"/>
    </location>
</feature>
<feature type="compositionally biased region" description="Low complexity" evidence="3">
    <location>
        <begin position="370"/>
        <end position="385"/>
    </location>
</feature>
<gene>
    <name evidence="4" type="ORF">Vretimale_5471</name>
</gene>
<evidence type="ECO:0000256" key="2">
    <source>
        <dbReference type="ARBA" id="ARBA00023043"/>
    </source>
</evidence>
<feature type="compositionally biased region" description="Polar residues" evidence="3">
    <location>
        <begin position="1969"/>
        <end position="2001"/>
    </location>
</feature>
<sequence>MASVCLACASETSNESVPIDQKGAECKSTIGNGLQQDGNPENVNPAASSLSVLVKSPWPNHAARFEVLRSQRLAEIAALACDHLGVKYGPEPEIEMSLYGPDLRELPLDNTLEAICNNSNESGCVISDGLLRLHLLPYKVLWEQYWSGEGAQRRSDGQQRSVSGSSKATNAAVDLANTASGDTTNASAGVSTLSGGPGPAPYTNLPATQVDAAASAMPASSHSTPTEPLEEPDWLPLYWHLWMSDPEHTAGMPAAPPDGCPPVSFVHEAETPLCVSLDVFASWMGIPPFGQAGRSSSRKPHALGGIDAALTAPAPAGPCVSDVQRSPGLSQSLDPTAGENAPPPDSERTHPPEPQLIKGQAPAGKQSVLAQPAQQQPSAEAPSQSGCGSWCRHMEWLRGGGTRMLRLLAAATSTSTSAASSGSDGGSGGGSTVTSGGTSSACSSERGTHGSGSGSSNGDSTVKGSVVVQPADSGSLRDAYGNECVRRRSSSNGMQDESANAAVVAGHDKDSVSVVDHQERSDDTGLTAACAGLQLLWLNRQVSYEASPAELGMCDQSVVALLNLCDKPDCAACLMTRGSLYGNVALVERSLAAGGLGPVDEQQRPPQPADEAVKDAAVDGAGSAATAVKPDGPLSGSAKTGSRPPMLMPLGMAAANGYEEVLELLLARRVDDPNVCDKFGLPALWFAVEHAQPVCVRLLLQAGARAADWVFATSAVVAAGGQAGAAPGTAAADKAAAERASAAAAAGLPLAVASYMALCHAVEVGDVRTVRELLRFGACPYTPDDSNGTPYLMAIERGDVEIVQALLDGDPAFEELQRAQADIYRRLLHASQRVERSEVAGCPCVQCNYRVAIRAAASPETEELRAQLQLVALPAVMDAAPPESAVTLMAAMKARGALLDAHDADGYTALHLAVRAGNLSAIRWLLQNGADPLERDALGYMPLHLLAHYGCSAAPAPAAVAAAAAAVTGNAGPSVGGKPGAGGAGHTGDGNCATDATAGGASGGQLELAAARLLVEDARMPLGAKTTCFAYEADVRTEEKKLRAGVLGSLSTSSASARGGRRGAAAAAAAAKKRSRDPMLTVPLYGGHTAAQLALRYGRPLLLAYLLHRGAPMDLSSATSRHCLEKALEAGHSAAARILLSYVQQGKQSAAGPASSAASSAAQESRRLTSKGPKRGGGGVASIGSGIGGDGSDKCSPRDRSSSPTEGMPGTLEVTPGGGTSMRIDAAAQQDGTVSQLMELQPIAAESDSWLGTAGSAAVVLEAGSRATVEPATAPVAATATAATETSENGTALLLERRKARRTGAGFVMGGAKYGNPATACTCGAVVASGDSQGSKATNPASAPPATPANLAKPAPAAGQTTGTAAAVQPLIQPSVQLPTSMTTMAMPLPVTDQLPSAGSAISARPPGSAAPAETPAQASTGLATESDSNNSVNLKAADSSLLSGSAVTADDAANDAGDEALGSRCSRSARRRAARREARKAAAAAAATIATITAVATGTRDAPGCVTIASAAGLVFGEACAVALQEPQGSSMVTASGAEEMAASLNVENRASEPSLPAPPPQQQPELMTAASSIAAAVSAAPWVERVPSASPSPVANNVAAVSATSAADNLLLVKQLQCGVITDVQARVTPNHTDFKSAEANGSHPDVHGASVTAVTTASGKLQDVSDSCDGTTGSRAMLEAMAEAEAYGKAETLVEEEDDGGQWKIVTGHRNRRIQAHNPLAAETGAHLPGAPISGFLPQAAQAAPPVAAAPPLPAVMVAVAATAAVGPTLLPPCSKPAARQPSAGSGTSGRQSSPPRTVSSGSAPHLSTPGQALVECVPGMPLLSLGSSVSERYGTATPSTTCATMLGGSQATSSSTSGNSPPVVASGTRILGVKRVSSSTSTGIAGDTCGYIEVPRSLLYGKRGASGQSPTAAQASAASVTPAAGTWTAPSLLAALPLPQASGTATAPTATAPPSAAQTVGRPGATTSSSQPQNLGQATVTAAGSAALSSTPAQPQAGSAAGSVPSFAAAVKGEAVPGPYPVPATTAAQQVPARATAGRATSTPSSSSSSCLQTLTSAGALGALTPASGTPRDQLMPTSSSGTPGVAPSQARGRSIKTAASGKAALGVVSNVSASAAAYDVAGRSGSAGSGAKAAMGVASGGWSGSAAQAQLSVSKLNPQAHEFVPVRAAVLPSAGSGLAVGRPATTQGHGVAAATVTTRTTAAAVHLSVPSVQVTSAGAVRPATGGGLPDDATSATGLRLPAGRATIASRHNFAAAPSAAASALVLSTSASASAAVGGGLLSPSPRPNEQPNGPQLLGSGSQPGAGADGGHVSYSLYSNGSTSGPPLPGPPAAAPSLGPSPLPPHMQQLQGASQLGQPPPASPVAQVMSWQAVQPIQVLSSPIRRLPDLPDLYRAMVSPYCSYLTHSPRPAANAGAAAAVAAAAASAAVTASAAAVAAAATVAAVAEAQAAVVATAGAQQQQPPQHSQQPQIQPQQQQPQQLQPREESASDDSSGLLSPERPRQSSYNPLAAPLPQLSMHPHGLFCGEQLIRPTCTRLWGLDPLQQLRATQTSLDATIAAAFGVPGYLTATQPLSDGAVADPARGYSSNDGSSVLYSVGSGGAVGGAAASSHADGDAGTGVEVRERLSSGGGALGSISSGIVRALHSIFAEEDVEEERRQQRARECPALCRETVAACPPAGSQVMAAQASTGLQASANAAPTHAGSAVPVDTRSRGPSPQPHLQHQQNHQHQITQQRQQQLPLQQHQHHHHHHQQHQHPHYHHRVEPVANRPLHRQQHPQQQQQLLHYQQQRDLAFPTLRNGPPPALISPPFNNEWRNAVISLFTGARTHNAPPAAQPAVAAAALWWTAVRQAPEPQPYGDEAAPGLPGPGSVNGRLPRPPGFENHSLRGSVGGWTHKNTHVLRKGSESGGSGGGSGGSSVNGGGGGASGNKAQHGQGLVVMKQLVQVVGPMDAEAMINDCLQGRLAPNTEVCGTLAGLVGPPPLELFEPLGALIAAVQSGGGCYMLVERW</sequence>
<feature type="compositionally biased region" description="Low complexity" evidence="3">
    <location>
        <begin position="2726"/>
        <end position="2750"/>
    </location>
</feature>
<feature type="compositionally biased region" description="Basic residues" evidence="3">
    <location>
        <begin position="2751"/>
        <end position="2768"/>
    </location>
</feature>
<feature type="compositionally biased region" description="Low complexity" evidence="3">
    <location>
        <begin position="432"/>
        <end position="445"/>
    </location>
</feature>
<protein>
    <submittedName>
        <fullName evidence="4">Uncharacterized protein</fullName>
    </submittedName>
</protein>
<feature type="compositionally biased region" description="Polar residues" evidence="3">
    <location>
        <begin position="1786"/>
        <end position="1806"/>
    </location>
</feature>
<name>A0A8J4LKF2_9CHLO</name>
<dbReference type="EMBL" id="BNCQ01000007">
    <property type="protein sequence ID" value="GIM00330.1"/>
    <property type="molecule type" value="Genomic_DNA"/>
</dbReference>
<dbReference type="PANTHER" id="PTHR24198:SF165">
    <property type="entry name" value="ANKYRIN REPEAT-CONTAINING PROTEIN-RELATED"/>
    <property type="match status" value="1"/>
</dbReference>
<feature type="region of interest" description="Disordered" evidence="3">
    <location>
        <begin position="2035"/>
        <end position="2099"/>
    </location>
</feature>
<feature type="compositionally biased region" description="Basic and acidic residues" evidence="3">
    <location>
        <begin position="1191"/>
        <end position="1201"/>
    </location>
</feature>
<evidence type="ECO:0000313" key="4">
    <source>
        <dbReference type="EMBL" id="GIM00330.1"/>
    </source>
</evidence>
<dbReference type="PANTHER" id="PTHR24198">
    <property type="entry name" value="ANKYRIN REPEAT AND PROTEIN KINASE DOMAIN-CONTAINING PROTEIN"/>
    <property type="match status" value="1"/>
</dbReference>
<feature type="region of interest" description="Disordered" evidence="3">
    <location>
        <begin position="1838"/>
        <end position="1867"/>
    </location>
</feature>
<dbReference type="PROSITE" id="PS50088">
    <property type="entry name" value="ANK_REPEAT"/>
    <property type="match status" value="2"/>
</dbReference>
<feature type="region of interest" description="Disordered" evidence="3">
    <location>
        <begin position="2701"/>
        <end position="2768"/>
    </location>
</feature>
<feature type="compositionally biased region" description="Polar residues" evidence="3">
    <location>
        <begin position="323"/>
        <end position="334"/>
    </location>
</feature>
<feature type="region of interest" description="Disordered" evidence="3">
    <location>
        <begin position="1152"/>
        <end position="1221"/>
    </location>
</feature>
<feature type="compositionally biased region" description="Pro residues" evidence="3">
    <location>
        <begin position="2330"/>
        <end position="2349"/>
    </location>
</feature>
<feature type="compositionally biased region" description="Polar residues" evidence="3">
    <location>
        <begin position="2352"/>
        <end position="2361"/>
    </location>
</feature>
<feature type="region of interest" description="Disordered" evidence="3">
    <location>
        <begin position="2861"/>
        <end position="2939"/>
    </location>
</feature>
<dbReference type="InterPro" id="IPR002110">
    <property type="entry name" value="Ankyrin_rpt"/>
</dbReference>
<feature type="region of interest" description="Disordered" evidence="3">
    <location>
        <begin position="2462"/>
        <end position="2519"/>
    </location>
</feature>
<evidence type="ECO:0000256" key="1">
    <source>
        <dbReference type="ARBA" id="ARBA00022737"/>
    </source>
</evidence>
<evidence type="ECO:0000313" key="5">
    <source>
        <dbReference type="Proteomes" id="UP000722791"/>
    </source>
</evidence>
<dbReference type="SUPFAM" id="SSF48403">
    <property type="entry name" value="Ankyrin repeat"/>
    <property type="match status" value="1"/>
</dbReference>
<organism evidence="4 5">
    <name type="scientific">Volvox reticuliferus</name>
    <dbReference type="NCBI Taxonomy" id="1737510"/>
    <lineage>
        <taxon>Eukaryota</taxon>
        <taxon>Viridiplantae</taxon>
        <taxon>Chlorophyta</taxon>
        <taxon>core chlorophytes</taxon>
        <taxon>Chlorophyceae</taxon>
        <taxon>CS clade</taxon>
        <taxon>Chlamydomonadales</taxon>
        <taxon>Volvocaceae</taxon>
        <taxon>Volvox</taxon>
    </lineage>
</organism>
<feature type="compositionally biased region" description="Low complexity" evidence="3">
    <location>
        <begin position="1152"/>
        <end position="1162"/>
    </location>
</feature>
<keyword evidence="2" id="KW-0040">ANK repeat</keyword>
<dbReference type="OrthoDB" id="341259at2759"/>
<feature type="compositionally biased region" description="Low complexity" evidence="3">
    <location>
        <begin position="1851"/>
        <end position="1864"/>
    </location>
</feature>
<feature type="region of interest" description="Disordered" evidence="3">
    <location>
        <begin position="1774"/>
        <end position="1814"/>
    </location>
</feature>
<evidence type="ECO:0000256" key="3">
    <source>
        <dbReference type="SAM" id="MobiDB-lite"/>
    </source>
</evidence>
<feature type="compositionally biased region" description="Gly residues" evidence="3">
    <location>
        <begin position="1175"/>
        <end position="1190"/>
    </location>
</feature>
<accession>A0A8J4LKF2</accession>
<feature type="region of interest" description="Disordered" evidence="3">
    <location>
        <begin position="1946"/>
        <end position="2005"/>
    </location>
</feature>
<feature type="compositionally biased region" description="Low complexity" evidence="3">
    <location>
        <begin position="2036"/>
        <end position="2062"/>
    </location>
</feature>
<dbReference type="Proteomes" id="UP000722791">
    <property type="component" value="Unassembled WGS sequence"/>
</dbReference>
<feature type="region of interest" description="Disordered" evidence="3">
    <location>
        <begin position="624"/>
        <end position="643"/>
    </location>
</feature>
<feature type="compositionally biased region" description="Polar residues" evidence="3">
    <location>
        <begin position="178"/>
        <end position="194"/>
    </location>
</feature>
<keyword evidence="1" id="KW-0677">Repeat</keyword>
<dbReference type="Pfam" id="PF00023">
    <property type="entry name" value="Ank"/>
    <property type="match status" value="1"/>
</dbReference>
<feature type="region of interest" description="Disordered" evidence="3">
    <location>
        <begin position="2280"/>
        <end position="2368"/>
    </location>
</feature>
<feature type="region of interest" description="Disordered" evidence="3">
    <location>
        <begin position="317"/>
        <end position="388"/>
    </location>
</feature>
<feature type="compositionally biased region" description="Gly residues" evidence="3">
    <location>
        <begin position="2913"/>
        <end position="2934"/>
    </location>
</feature>
<feature type="compositionally biased region" description="Polar residues" evidence="3">
    <location>
        <begin position="2292"/>
        <end position="2305"/>
    </location>
</feature>